<feature type="domain" description="CHK kinase-like" evidence="1">
    <location>
        <begin position="125"/>
        <end position="306"/>
    </location>
</feature>
<keyword evidence="3" id="KW-1185">Reference proteome</keyword>
<organism evidence="2 3">
    <name type="scientific">Pristionchus mayeri</name>
    <dbReference type="NCBI Taxonomy" id="1317129"/>
    <lineage>
        <taxon>Eukaryota</taxon>
        <taxon>Metazoa</taxon>
        <taxon>Ecdysozoa</taxon>
        <taxon>Nematoda</taxon>
        <taxon>Chromadorea</taxon>
        <taxon>Rhabditida</taxon>
        <taxon>Rhabditina</taxon>
        <taxon>Diplogasteromorpha</taxon>
        <taxon>Diplogasteroidea</taxon>
        <taxon>Neodiplogasteridae</taxon>
        <taxon>Pristionchus</taxon>
    </lineage>
</organism>
<gene>
    <name evidence="2" type="ORF">PMAYCL1PPCAC_26184</name>
</gene>
<dbReference type="InterPro" id="IPR052961">
    <property type="entry name" value="Oxido-Kinase-like_Enzymes"/>
</dbReference>
<comment type="caution">
    <text evidence="2">The sequence shown here is derived from an EMBL/GenBank/DDBJ whole genome shotgun (WGS) entry which is preliminary data.</text>
</comment>
<evidence type="ECO:0000313" key="3">
    <source>
        <dbReference type="Proteomes" id="UP001328107"/>
    </source>
</evidence>
<dbReference type="Gene3D" id="3.90.1200.10">
    <property type="match status" value="1"/>
</dbReference>
<dbReference type="AlphaFoldDB" id="A0AAN5D5G8"/>
<dbReference type="SUPFAM" id="SSF56112">
    <property type="entry name" value="Protein kinase-like (PK-like)"/>
    <property type="match status" value="1"/>
</dbReference>
<dbReference type="Pfam" id="PF07914">
    <property type="entry name" value="DUF1679"/>
    <property type="match status" value="1"/>
</dbReference>
<accession>A0AAN5D5G8</accession>
<dbReference type="Proteomes" id="UP001328107">
    <property type="component" value="Unassembled WGS sequence"/>
</dbReference>
<sequence length="367" mass="41795">SFSFLLPTMEPVPNRQRILDLLRENGQTISDDVDFSYSRVGEGGGFVSMLYKVRIDDAKFIVKITNPVANLDGFEDTGSIFAKIHNREVNFYRWTATLSEDDRSHMRLAKFYGGCHCAGATEGIIIIEDLSDRMISEHSWKSGYSVDLMKEIIRTIAVSQAVHLHAESKFPTMDDRGTFSYLPSSMRTCIDGQPEKPWLTDANRKRLHIYAENVERLIEDYPDYAKAAPRTIVHRDIWPDNMLFERKEGGGVGLLALIDWQCVCVGNALFDVASLLSVCLTAEVRRSKEKELVDFYWTETQKECSERGTTFEMDLETAHRLYRHCLQWGALLIISMIYFLKLEAEGEGKEGPLSGRLRAILIDLNAE</sequence>
<dbReference type="InterPro" id="IPR015897">
    <property type="entry name" value="CHK_kinase-like"/>
</dbReference>
<dbReference type="InterPro" id="IPR012877">
    <property type="entry name" value="Dhs-27"/>
</dbReference>
<dbReference type="SMART" id="SM00587">
    <property type="entry name" value="CHK"/>
    <property type="match status" value="1"/>
</dbReference>
<name>A0AAN5D5G8_9BILA</name>
<proteinExistence type="predicted"/>
<protein>
    <recommendedName>
        <fullName evidence="1">CHK kinase-like domain-containing protein</fullName>
    </recommendedName>
</protein>
<dbReference type="EMBL" id="BTRK01000005">
    <property type="protein sequence ID" value="GMR55989.1"/>
    <property type="molecule type" value="Genomic_DNA"/>
</dbReference>
<reference evidence="3" key="1">
    <citation type="submission" date="2022-10" db="EMBL/GenBank/DDBJ databases">
        <title>Genome assembly of Pristionchus species.</title>
        <authorList>
            <person name="Yoshida K."/>
            <person name="Sommer R.J."/>
        </authorList>
    </citation>
    <scope>NUCLEOTIDE SEQUENCE [LARGE SCALE GENOMIC DNA]</scope>
    <source>
        <strain evidence="3">RS5460</strain>
    </source>
</reference>
<dbReference type="PANTHER" id="PTHR23020">
    <property type="entry name" value="UNCHARACTERIZED NUCLEAR HORMONE RECEPTOR-RELATED"/>
    <property type="match status" value="1"/>
</dbReference>
<feature type="non-terminal residue" evidence="2">
    <location>
        <position position="1"/>
    </location>
</feature>
<evidence type="ECO:0000313" key="2">
    <source>
        <dbReference type="EMBL" id="GMR55989.1"/>
    </source>
</evidence>
<dbReference type="InterPro" id="IPR011009">
    <property type="entry name" value="Kinase-like_dom_sf"/>
</dbReference>
<dbReference type="PANTHER" id="PTHR23020:SF20">
    <property type="entry name" value="CHK KINASE-LIKE DOMAIN-CONTAINING PROTEIN"/>
    <property type="match status" value="1"/>
</dbReference>
<evidence type="ECO:0000259" key="1">
    <source>
        <dbReference type="SMART" id="SM00587"/>
    </source>
</evidence>